<dbReference type="InterPro" id="IPR050364">
    <property type="entry name" value="Cytochrome_P450_fung"/>
</dbReference>
<evidence type="ECO:0000256" key="5">
    <source>
        <dbReference type="ARBA" id="ARBA00022723"/>
    </source>
</evidence>
<keyword evidence="5 9" id="KW-0479">Metal-binding</keyword>
<sequence>MAWAVPDSLHLSDWRLILILTWACIASGYYIRRKKSPRLPPGPRGLPIIGNVLDIPTEKHWLKFTELAEVWGDIFSLTAFGQTMIIVSSLRVAEDLLDVRGANFSDRPVIPMGGELAGFNNVLPLCHYGDRVRKERKLLHQLFGTQAAVERVIPLFSTEIQKLLRNIVLNPDGLVDDIRRATGAITLRIAYGYHLSDGLEHDPILEMFETAGNNFFISTTPAAFLCGIGPNGCQGGFHTTAKMWSKQLHDTADAGLNYVKTEMAAGTAESSFLSTLLEEKSQEDCLLKWAAISIEVGGSGTAAAQLEAFFLAMTLYPDVQATAQRELDRVVGNDRLPDISDRPQLPYVDALCKEVIRWHVVAPLTFPHRTREDCIYDRGGGTGTAAHSEELADYSECLRYANPMVFNPSRFIATESREVEEDPARICFGYGRRICPGELLGKTAIFLECSAILSVFNISKARENGVIVEPQFLSLSADIQRHICSQVLPFKCDVEPRSARALNLIQSS</sequence>
<keyword evidence="12" id="KW-1185">Reference proteome</keyword>
<dbReference type="EMBL" id="JACAZI010000035">
    <property type="protein sequence ID" value="KAF7328481.1"/>
    <property type="molecule type" value="Genomic_DNA"/>
</dbReference>
<dbReference type="PRINTS" id="PR00463">
    <property type="entry name" value="EP450I"/>
</dbReference>
<dbReference type="Proteomes" id="UP000620124">
    <property type="component" value="Unassembled WGS sequence"/>
</dbReference>
<evidence type="ECO:0000256" key="9">
    <source>
        <dbReference type="PIRSR" id="PIRSR602401-1"/>
    </source>
</evidence>
<evidence type="ECO:0000313" key="11">
    <source>
        <dbReference type="EMBL" id="KAF7328481.1"/>
    </source>
</evidence>
<dbReference type="OrthoDB" id="2789670at2759"/>
<evidence type="ECO:0000256" key="1">
    <source>
        <dbReference type="ARBA" id="ARBA00001971"/>
    </source>
</evidence>
<evidence type="ECO:0000256" key="8">
    <source>
        <dbReference type="ARBA" id="ARBA00023033"/>
    </source>
</evidence>
<reference evidence="11" key="1">
    <citation type="submission" date="2020-05" db="EMBL/GenBank/DDBJ databases">
        <title>Mycena genomes resolve the evolution of fungal bioluminescence.</title>
        <authorList>
            <person name="Tsai I.J."/>
        </authorList>
    </citation>
    <scope>NUCLEOTIDE SEQUENCE</scope>
    <source>
        <strain evidence="11">CCC161011</strain>
    </source>
</reference>
<dbReference type="AlphaFoldDB" id="A0A8H6U470"/>
<dbReference type="GO" id="GO:0020037">
    <property type="term" value="F:heme binding"/>
    <property type="evidence" value="ECO:0007669"/>
    <property type="project" value="InterPro"/>
</dbReference>
<evidence type="ECO:0000256" key="6">
    <source>
        <dbReference type="ARBA" id="ARBA00023002"/>
    </source>
</evidence>
<evidence type="ECO:0000256" key="2">
    <source>
        <dbReference type="ARBA" id="ARBA00005179"/>
    </source>
</evidence>
<dbReference type="GO" id="GO:0004497">
    <property type="term" value="F:monooxygenase activity"/>
    <property type="evidence" value="ECO:0007669"/>
    <property type="project" value="UniProtKB-KW"/>
</dbReference>
<evidence type="ECO:0000313" key="12">
    <source>
        <dbReference type="Proteomes" id="UP000620124"/>
    </source>
</evidence>
<keyword evidence="4 9" id="KW-0349">Heme</keyword>
<comment type="cofactor">
    <cofactor evidence="1 9">
        <name>heme</name>
        <dbReference type="ChEBI" id="CHEBI:30413"/>
    </cofactor>
</comment>
<gene>
    <name evidence="11" type="ORF">MVEN_02535000</name>
</gene>
<dbReference type="InterPro" id="IPR001128">
    <property type="entry name" value="Cyt_P450"/>
</dbReference>
<organism evidence="11 12">
    <name type="scientific">Mycena venus</name>
    <dbReference type="NCBI Taxonomy" id="2733690"/>
    <lineage>
        <taxon>Eukaryota</taxon>
        <taxon>Fungi</taxon>
        <taxon>Dikarya</taxon>
        <taxon>Basidiomycota</taxon>
        <taxon>Agaricomycotina</taxon>
        <taxon>Agaricomycetes</taxon>
        <taxon>Agaricomycetidae</taxon>
        <taxon>Agaricales</taxon>
        <taxon>Marasmiineae</taxon>
        <taxon>Mycenaceae</taxon>
        <taxon>Mycena</taxon>
    </lineage>
</organism>
<dbReference type="SUPFAM" id="SSF48264">
    <property type="entry name" value="Cytochrome P450"/>
    <property type="match status" value="1"/>
</dbReference>
<keyword evidence="8 10" id="KW-0503">Monooxygenase</keyword>
<dbReference type="Gene3D" id="1.10.630.10">
    <property type="entry name" value="Cytochrome P450"/>
    <property type="match status" value="1"/>
</dbReference>
<proteinExistence type="inferred from homology"/>
<dbReference type="GO" id="GO:0016705">
    <property type="term" value="F:oxidoreductase activity, acting on paired donors, with incorporation or reduction of molecular oxygen"/>
    <property type="evidence" value="ECO:0007669"/>
    <property type="project" value="InterPro"/>
</dbReference>
<dbReference type="PANTHER" id="PTHR46300:SF7">
    <property type="entry name" value="P450, PUTATIVE (EUROFUNG)-RELATED"/>
    <property type="match status" value="1"/>
</dbReference>
<dbReference type="InterPro" id="IPR002401">
    <property type="entry name" value="Cyt_P450_E_grp-I"/>
</dbReference>
<evidence type="ECO:0000256" key="10">
    <source>
        <dbReference type="RuleBase" id="RU000461"/>
    </source>
</evidence>
<comment type="pathway">
    <text evidence="2">Secondary metabolite biosynthesis.</text>
</comment>
<keyword evidence="6 10" id="KW-0560">Oxidoreductase</keyword>
<accession>A0A8H6U470</accession>
<comment type="caution">
    <text evidence="11">The sequence shown here is derived from an EMBL/GenBank/DDBJ whole genome shotgun (WGS) entry which is preliminary data.</text>
</comment>
<protein>
    <submittedName>
        <fullName evidence="11">Cytochrome P450</fullName>
    </submittedName>
</protein>
<dbReference type="Pfam" id="PF00067">
    <property type="entry name" value="p450"/>
    <property type="match status" value="1"/>
</dbReference>
<feature type="binding site" description="axial binding residue" evidence="9">
    <location>
        <position position="435"/>
    </location>
    <ligand>
        <name>heme</name>
        <dbReference type="ChEBI" id="CHEBI:30413"/>
    </ligand>
    <ligandPart>
        <name>Fe</name>
        <dbReference type="ChEBI" id="CHEBI:18248"/>
    </ligandPart>
</feature>
<evidence type="ECO:0000256" key="3">
    <source>
        <dbReference type="ARBA" id="ARBA00010617"/>
    </source>
</evidence>
<evidence type="ECO:0000256" key="4">
    <source>
        <dbReference type="ARBA" id="ARBA00022617"/>
    </source>
</evidence>
<dbReference type="PANTHER" id="PTHR46300">
    <property type="entry name" value="P450, PUTATIVE (EUROFUNG)-RELATED-RELATED"/>
    <property type="match status" value="1"/>
</dbReference>
<dbReference type="InterPro" id="IPR036396">
    <property type="entry name" value="Cyt_P450_sf"/>
</dbReference>
<dbReference type="PROSITE" id="PS00086">
    <property type="entry name" value="CYTOCHROME_P450"/>
    <property type="match status" value="1"/>
</dbReference>
<dbReference type="InterPro" id="IPR017972">
    <property type="entry name" value="Cyt_P450_CS"/>
</dbReference>
<name>A0A8H6U470_9AGAR</name>
<comment type="similarity">
    <text evidence="3 10">Belongs to the cytochrome P450 family.</text>
</comment>
<dbReference type="GO" id="GO:0005506">
    <property type="term" value="F:iron ion binding"/>
    <property type="evidence" value="ECO:0007669"/>
    <property type="project" value="InterPro"/>
</dbReference>
<evidence type="ECO:0000256" key="7">
    <source>
        <dbReference type="ARBA" id="ARBA00023004"/>
    </source>
</evidence>
<keyword evidence="7 9" id="KW-0408">Iron</keyword>